<protein>
    <submittedName>
        <fullName evidence="1">Uncharacterized protein</fullName>
    </submittedName>
</protein>
<dbReference type="EMBL" id="MU267603">
    <property type="protein sequence ID" value="KAH7915172.1"/>
    <property type="molecule type" value="Genomic_DNA"/>
</dbReference>
<keyword evidence="2" id="KW-1185">Reference proteome</keyword>
<sequence length="251" mass="27123">MSSSSNVLSHFGVLDELVQLIYQGFEKFVLLSKADDSAWTVYLGLQGAEGRWWRGSWSANDILHIAGSKSNTKLLEAFADKLTDTIVQGDLAVGNWSADKDADISLTLGPTSKKPLHLSLIELSSEEAAAHATAVFIEIALQAKSRKCHLNPSSSTSYSSSVPPDPPKARSVLPKKISRIPSPKPPIDHDAQDKIKALQAELALAKKASRNSPSGEQSKPAVPRPLKGASLANPNKKARKYQALEFESDEE</sequence>
<gene>
    <name evidence="1" type="ORF">BJ138DRAFT_1142194</name>
</gene>
<name>A0ACB8APH3_9AGAM</name>
<evidence type="ECO:0000313" key="1">
    <source>
        <dbReference type="EMBL" id="KAH7915172.1"/>
    </source>
</evidence>
<reference evidence="1" key="1">
    <citation type="journal article" date="2021" name="New Phytol.">
        <title>Evolutionary innovations through gain and loss of genes in the ectomycorrhizal Boletales.</title>
        <authorList>
            <person name="Wu G."/>
            <person name="Miyauchi S."/>
            <person name="Morin E."/>
            <person name="Kuo A."/>
            <person name="Drula E."/>
            <person name="Varga T."/>
            <person name="Kohler A."/>
            <person name="Feng B."/>
            <person name="Cao Y."/>
            <person name="Lipzen A."/>
            <person name="Daum C."/>
            <person name="Hundley H."/>
            <person name="Pangilinan J."/>
            <person name="Johnson J."/>
            <person name="Barry K."/>
            <person name="LaButti K."/>
            <person name="Ng V."/>
            <person name="Ahrendt S."/>
            <person name="Min B."/>
            <person name="Choi I.G."/>
            <person name="Park H."/>
            <person name="Plett J.M."/>
            <person name="Magnuson J."/>
            <person name="Spatafora J.W."/>
            <person name="Nagy L.G."/>
            <person name="Henrissat B."/>
            <person name="Grigoriev I.V."/>
            <person name="Yang Z.L."/>
            <person name="Xu J."/>
            <person name="Martin F.M."/>
        </authorList>
    </citation>
    <scope>NUCLEOTIDE SEQUENCE</scope>
    <source>
        <strain evidence="1">ATCC 28755</strain>
    </source>
</reference>
<comment type="caution">
    <text evidence="1">The sequence shown here is derived from an EMBL/GenBank/DDBJ whole genome shotgun (WGS) entry which is preliminary data.</text>
</comment>
<evidence type="ECO:0000313" key="2">
    <source>
        <dbReference type="Proteomes" id="UP000790377"/>
    </source>
</evidence>
<organism evidence="1 2">
    <name type="scientific">Hygrophoropsis aurantiaca</name>
    <dbReference type="NCBI Taxonomy" id="72124"/>
    <lineage>
        <taxon>Eukaryota</taxon>
        <taxon>Fungi</taxon>
        <taxon>Dikarya</taxon>
        <taxon>Basidiomycota</taxon>
        <taxon>Agaricomycotina</taxon>
        <taxon>Agaricomycetes</taxon>
        <taxon>Agaricomycetidae</taxon>
        <taxon>Boletales</taxon>
        <taxon>Coniophorineae</taxon>
        <taxon>Hygrophoropsidaceae</taxon>
        <taxon>Hygrophoropsis</taxon>
    </lineage>
</organism>
<dbReference type="Proteomes" id="UP000790377">
    <property type="component" value="Unassembled WGS sequence"/>
</dbReference>
<accession>A0ACB8APH3</accession>
<proteinExistence type="predicted"/>